<reference evidence="2 3" key="1">
    <citation type="submission" date="2024-03" db="EMBL/GenBank/DDBJ databases">
        <authorList>
            <person name="Jo J.-H."/>
        </authorList>
    </citation>
    <scope>NUCLEOTIDE SEQUENCE [LARGE SCALE GENOMIC DNA]</scope>
    <source>
        <strain evidence="2 3">AS3R-12</strain>
    </source>
</reference>
<accession>A0ABU8SBX8</accession>
<dbReference type="InterPro" id="IPR051604">
    <property type="entry name" value="Ergot_Alk_Oxidoreductase"/>
</dbReference>
<proteinExistence type="predicted"/>
<dbReference type="Gene3D" id="3.90.25.10">
    <property type="entry name" value="UDP-galactose 4-epimerase, domain 1"/>
    <property type="match status" value="1"/>
</dbReference>
<comment type="caution">
    <text evidence="2">The sequence shown here is derived from an EMBL/GenBank/DDBJ whole genome shotgun (WGS) entry which is preliminary data.</text>
</comment>
<feature type="domain" description="NmrA-like" evidence="1">
    <location>
        <begin position="2"/>
        <end position="257"/>
    </location>
</feature>
<dbReference type="Proteomes" id="UP001379235">
    <property type="component" value="Unassembled WGS sequence"/>
</dbReference>
<dbReference type="Gene3D" id="3.40.50.720">
    <property type="entry name" value="NAD(P)-binding Rossmann-like Domain"/>
    <property type="match status" value="1"/>
</dbReference>
<dbReference type="RefSeq" id="WP_339968769.1">
    <property type="nucleotide sequence ID" value="NZ_JBBHJY010000009.1"/>
</dbReference>
<organism evidence="2 3">
    <name type="scientific">Novosphingobium aquae</name>
    <dbReference type="NCBI Taxonomy" id="3133435"/>
    <lineage>
        <taxon>Bacteria</taxon>
        <taxon>Pseudomonadati</taxon>
        <taxon>Pseudomonadota</taxon>
        <taxon>Alphaproteobacteria</taxon>
        <taxon>Sphingomonadales</taxon>
        <taxon>Sphingomonadaceae</taxon>
        <taxon>Novosphingobium</taxon>
    </lineage>
</organism>
<name>A0ABU8SBX8_9SPHN</name>
<protein>
    <submittedName>
        <fullName evidence="2">NmrA family NAD(P)-binding protein</fullName>
    </submittedName>
</protein>
<dbReference type="SUPFAM" id="SSF51735">
    <property type="entry name" value="NAD(P)-binding Rossmann-fold domains"/>
    <property type="match status" value="1"/>
</dbReference>
<dbReference type="InterPro" id="IPR008030">
    <property type="entry name" value="NmrA-like"/>
</dbReference>
<evidence type="ECO:0000313" key="2">
    <source>
        <dbReference type="EMBL" id="MEJ6011476.1"/>
    </source>
</evidence>
<keyword evidence="3" id="KW-1185">Reference proteome</keyword>
<gene>
    <name evidence="2" type="ORF">WG900_16300</name>
</gene>
<dbReference type="PANTHER" id="PTHR43162">
    <property type="match status" value="1"/>
</dbReference>
<sequence length="290" mass="31252">MTILITGATGTVGAGLSARLANEGLSIRVMTRSPETSSFPMSIQVVKGDFADLASLRSAMDGVSTLFLLNAVCPDELHHGITAVNAAHQAGVRNIVYLSVMDAEKFVGVPHFAAKVAVERAIRDLGFSGAVLRPNYFMQNDLDALPVLIKHSVYPMVIGSRGISMVDVRDIVDAAAIELIRLERGSRAGSVETHKLVGADVITAEVATEIWSSELGKPIHYVGDDLTAAEEQMAKGMPLSIAFDLCRMFEVFQTNGFIASSNDVEQFTSLLGRSPRSYRSFVRETLSEFA</sequence>
<evidence type="ECO:0000259" key="1">
    <source>
        <dbReference type="Pfam" id="PF05368"/>
    </source>
</evidence>
<dbReference type="InterPro" id="IPR036291">
    <property type="entry name" value="NAD(P)-bd_dom_sf"/>
</dbReference>
<dbReference type="EMBL" id="JBBHJY010000009">
    <property type="protein sequence ID" value="MEJ6011476.1"/>
    <property type="molecule type" value="Genomic_DNA"/>
</dbReference>
<evidence type="ECO:0000313" key="3">
    <source>
        <dbReference type="Proteomes" id="UP001379235"/>
    </source>
</evidence>
<dbReference type="Pfam" id="PF05368">
    <property type="entry name" value="NmrA"/>
    <property type="match status" value="1"/>
</dbReference>
<dbReference type="PANTHER" id="PTHR43162:SF1">
    <property type="entry name" value="PRESTALK A DIFFERENTIATION PROTEIN A"/>
    <property type="match status" value="1"/>
</dbReference>